<feature type="transmembrane region" description="Helical" evidence="6">
    <location>
        <begin position="277"/>
        <end position="299"/>
    </location>
</feature>
<dbReference type="KEGG" id="gsl:Gasu_27420"/>
<evidence type="ECO:0000256" key="3">
    <source>
        <dbReference type="ARBA" id="ARBA00022917"/>
    </source>
</evidence>
<sequence>MNGLVEDSRSSSWKKNSRTDSNMLNSSDLSDRDADVHFVVPESVQQFLSYFRQKFREGNVSEVHTLYETSFNRYSERYFKTTSWPNPEIAAKYVDNDEVFLLFYKELYYRHIYSRLQPTLAQRVEAWDNYCDLFNFILNDGIVDFDLPPSWLWDITDEFIYQFETWCHYRNRLKNKTEEELAYLKDNEHIWNVNFLLQYLHAMVNKSNICPWLLNGNEPVGSSDPDDDDFDYSTIPVYRFLGYFSIIGLLRVHCLLGDYKLALMVLQPLDFDDNTALFTRVTACYISLYYYMTFAFLMLRRYEDAVRVLGSTLLHIGRIKQHHTRSYQYEQIHKRTDQMLALLAISLVFSSQNVDESVNSMLREKFGDKMTRMRQGEESVFEELFIYACPKFVSPCSPDYDRPMDRHMEASYLQTKTFMREVRQRLAVPEVKSFLSLYTSIELCKLAQFMETTEEIFRSFLLCFKHKTFVFCGSPGQAPAEGSFVCCAPVSFFVDNDVVRVMDTKTESKFGEYFLQHIGKLQEFIQILEQKKKSSTSTE</sequence>
<keyword evidence="8" id="KW-1185">Reference proteome</keyword>
<evidence type="ECO:0000256" key="4">
    <source>
        <dbReference type="HAMAP-Rule" id="MF_03011"/>
    </source>
</evidence>
<dbReference type="GO" id="GO:0033290">
    <property type="term" value="C:eukaryotic 48S preinitiation complex"/>
    <property type="evidence" value="ECO:0007669"/>
    <property type="project" value="UniProtKB-UniRule"/>
</dbReference>
<dbReference type="PANTHER" id="PTHR13242:SF0">
    <property type="entry name" value="EUKARYOTIC TRANSLATION INITIATION FACTOR 3 SUBUNIT L"/>
    <property type="match status" value="1"/>
</dbReference>
<evidence type="ECO:0000313" key="7">
    <source>
        <dbReference type="EMBL" id="EME29958.1"/>
    </source>
</evidence>
<keyword evidence="6" id="KW-0812">Transmembrane</keyword>
<dbReference type="PANTHER" id="PTHR13242">
    <property type="entry name" value="EUKARYOTIC TRANSLATION INITIATION FACTOR 3"/>
    <property type="match status" value="1"/>
</dbReference>
<feature type="transmembrane region" description="Helical" evidence="6">
    <location>
        <begin position="240"/>
        <end position="265"/>
    </location>
</feature>
<dbReference type="EMBL" id="KB454504">
    <property type="protein sequence ID" value="EME29958.1"/>
    <property type="molecule type" value="Genomic_DNA"/>
</dbReference>
<dbReference type="HAMAP" id="MF_03011">
    <property type="entry name" value="eIF3l"/>
    <property type="match status" value="1"/>
</dbReference>
<dbReference type="Gramene" id="EME29958">
    <property type="protein sequence ID" value="EME29958"/>
    <property type="gene ID" value="Gasu_27420"/>
</dbReference>
<dbReference type="InterPro" id="IPR019382">
    <property type="entry name" value="eIF3l"/>
</dbReference>
<keyword evidence="6" id="KW-0472">Membrane</keyword>
<dbReference type="RefSeq" id="XP_005706478.1">
    <property type="nucleotide sequence ID" value="XM_005706421.1"/>
</dbReference>
<evidence type="ECO:0000256" key="6">
    <source>
        <dbReference type="SAM" id="Phobius"/>
    </source>
</evidence>
<dbReference type="GO" id="GO:0003743">
    <property type="term" value="F:translation initiation factor activity"/>
    <property type="evidence" value="ECO:0007669"/>
    <property type="project" value="UniProtKB-UniRule"/>
</dbReference>
<gene>
    <name evidence="7" type="ORF">Gasu_27420</name>
</gene>
<accession>M2Y1Y0</accession>
<dbReference type="GO" id="GO:0016282">
    <property type="term" value="C:eukaryotic 43S preinitiation complex"/>
    <property type="evidence" value="ECO:0007669"/>
    <property type="project" value="UniProtKB-UniRule"/>
</dbReference>
<dbReference type="AlphaFoldDB" id="M2Y1Y0"/>
<dbReference type="GO" id="GO:0001732">
    <property type="term" value="P:formation of cytoplasmic translation initiation complex"/>
    <property type="evidence" value="ECO:0007669"/>
    <property type="project" value="UniProtKB-UniRule"/>
</dbReference>
<proteinExistence type="inferred from homology"/>
<organism evidence="7 8">
    <name type="scientific">Galdieria sulphuraria</name>
    <name type="common">Red alga</name>
    <dbReference type="NCBI Taxonomy" id="130081"/>
    <lineage>
        <taxon>Eukaryota</taxon>
        <taxon>Rhodophyta</taxon>
        <taxon>Bangiophyceae</taxon>
        <taxon>Galdieriales</taxon>
        <taxon>Galdieriaceae</taxon>
        <taxon>Galdieria</taxon>
    </lineage>
</organism>
<protein>
    <recommendedName>
        <fullName evidence="4">Eukaryotic translation initiation factor 3 subunit L</fullName>
        <shortName evidence="4">eIF3l</shortName>
    </recommendedName>
</protein>
<evidence type="ECO:0000256" key="1">
    <source>
        <dbReference type="ARBA" id="ARBA00022490"/>
    </source>
</evidence>
<dbReference type="Proteomes" id="UP000030680">
    <property type="component" value="Unassembled WGS sequence"/>
</dbReference>
<comment type="function">
    <text evidence="4">Component of the eukaryotic translation initiation factor 3 (eIF-3) complex, which is involved in protein synthesis of a specialized repertoire of mRNAs and, together with other initiation factors, stimulates binding of mRNA and methionyl-tRNAi to the 40S ribosome. The eIF-3 complex specifically targets and initiates translation of a subset of mRNAs involved in cell proliferation.</text>
</comment>
<dbReference type="STRING" id="130081.M2Y1Y0"/>
<keyword evidence="6" id="KW-1133">Transmembrane helix</keyword>
<dbReference type="GeneID" id="17088720"/>
<dbReference type="eggNOG" id="KOG3677">
    <property type="taxonomic scope" value="Eukaryota"/>
</dbReference>
<feature type="region of interest" description="Disordered" evidence="5">
    <location>
        <begin position="1"/>
        <end position="26"/>
    </location>
</feature>
<evidence type="ECO:0000256" key="2">
    <source>
        <dbReference type="ARBA" id="ARBA00022540"/>
    </source>
</evidence>
<reference evidence="8" key="1">
    <citation type="journal article" date="2013" name="Science">
        <title>Gene transfer from bacteria and archaea facilitated evolution of an extremophilic eukaryote.</title>
        <authorList>
            <person name="Schonknecht G."/>
            <person name="Chen W.H."/>
            <person name="Ternes C.M."/>
            <person name="Barbier G.G."/>
            <person name="Shrestha R.P."/>
            <person name="Stanke M."/>
            <person name="Brautigam A."/>
            <person name="Baker B.J."/>
            <person name="Banfield J.F."/>
            <person name="Garavito R.M."/>
            <person name="Carr K."/>
            <person name="Wilkerson C."/>
            <person name="Rensing S.A."/>
            <person name="Gagneul D."/>
            <person name="Dickenson N.E."/>
            <person name="Oesterhelt C."/>
            <person name="Lercher M.J."/>
            <person name="Weber A.P."/>
        </authorList>
    </citation>
    <scope>NUCLEOTIDE SEQUENCE [LARGE SCALE GENOMIC DNA]</scope>
    <source>
        <strain evidence="8">074W</strain>
    </source>
</reference>
<evidence type="ECO:0000256" key="5">
    <source>
        <dbReference type="SAM" id="MobiDB-lite"/>
    </source>
</evidence>
<dbReference type="OrthoDB" id="15082at2759"/>
<comment type="subcellular location">
    <subcellularLocation>
        <location evidence="4">Cytoplasm</location>
    </subcellularLocation>
</comment>
<name>M2Y1Y0_GALSU</name>
<evidence type="ECO:0000313" key="8">
    <source>
        <dbReference type="Proteomes" id="UP000030680"/>
    </source>
</evidence>
<dbReference type="Pfam" id="PF10255">
    <property type="entry name" value="Paf67"/>
    <property type="match status" value="1"/>
</dbReference>
<keyword evidence="1 4" id="KW-0963">Cytoplasm</keyword>
<comment type="subunit">
    <text evidence="4">Component of the eukaryotic translation initiation factor 3 (eIF-3) complex.</text>
</comment>
<dbReference type="GO" id="GO:0005852">
    <property type="term" value="C:eukaryotic translation initiation factor 3 complex"/>
    <property type="evidence" value="ECO:0007669"/>
    <property type="project" value="UniProtKB-UniRule"/>
</dbReference>
<comment type="similarity">
    <text evidence="4">Belongs to the eIF-3 subunit L family.</text>
</comment>
<keyword evidence="2 4" id="KW-0396">Initiation factor</keyword>
<keyword evidence="3 4" id="KW-0648">Protein biosynthesis</keyword>
<dbReference type="OMA" id="AGWFIRN"/>